<evidence type="ECO:0000259" key="6">
    <source>
        <dbReference type="Pfam" id="PF01408"/>
    </source>
</evidence>
<dbReference type="SUPFAM" id="SSF51735">
    <property type="entry name" value="NAD(P)-binding Rossmann-fold domains"/>
    <property type="match status" value="1"/>
</dbReference>
<dbReference type="InterPro" id="IPR055170">
    <property type="entry name" value="GFO_IDH_MocA-like_dom"/>
</dbReference>
<keyword evidence="2" id="KW-0560">Oxidoreductase</keyword>
<dbReference type="InterPro" id="IPR000683">
    <property type="entry name" value="Gfo/Idh/MocA-like_OxRdtase_N"/>
</dbReference>
<evidence type="ECO:0000256" key="3">
    <source>
        <dbReference type="ARBA" id="ARBA00038984"/>
    </source>
</evidence>
<dbReference type="Gene3D" id="3.40.50.720">
    <property type="entry name" value="NAD(P)-binding Rossmann-like Domain"/>
    <property type="match status" value="1"/>
</dbReference>
<dbReference type="Proteomes" id="UP000054251">
    <property type="component" value="Unassembled WGS sequence"/>
</dbReference>
<dbReference type="SUPFAM" id="SSF55347">
    <property type="entry name" value="Glyceraldehyde-3-phosphate dehydrogenase-like, C-terminal domain"/>
    <property type="match status" value="1"/>
</dbReference>
<dbReference type="EC" id="1.1.1.179" evidence="3"/>
<reference evidence="8 9" key="1">
    <citation type="submission" date="2015-11" db="EMBL/GenBank/DDBJ databases">
        <title>The genome of Debaryomyces fabryi.</title>
        <authorList>
            <person name="Tafer H."/>
            <person name="Lopandic K."/>
        </authorList>
    </citation>
    <scope>NUCLEOTIDE SEQUENCE [LARGE SCALE GENOMIC DNA]</scope>
    <source>
        <strain evidence="8 9">CBS 789</strain>
    </source>
</reference>
<name>A0A0V1Q563_9ASCO</name>
<dbReference type="Pfam" id="PF22725">
    <property type="entry name" value="GFO_IDH_MocA_C3"/>
    <property type="match status" value="1"/>
</dbReference>
<proteinExistence type="inferred from homology"/>
<dbReference type="InterPro" id="IPR036291">
    <property type="entry name" value="NAD(P)-bd_dom_sf"/>
</dbReference>
<sequence>MGSNKQLPTLKWGIIGTGLISTWFVRDILLNREDAKGIHEIHAIGSSNELKGNDFVNKFDKLQRNRPFIGSYDEVYARQDVDIIYIGLPHVFHKEQALKAIDQGKHVLVEKPATINAKDFEVLIKAAKSKNVFLMEGVWVRFKPIILELQHLIMKEKIIGDVYRMFADFGIDKKLDNLSDNSRLKNANLGAGSLLDIGIYPLTYARLFLDERLGDNHKKFDVVGLQTLRNNIDSMSSAVLKYEDGKQAIITSTMYNNSQENFVKIDGELGSIEIGGIGGSMPTKYKITFKNKESKPIEKEFPSQGDYGLGFQYEADAIAEDISQGKIQNDLLPLDESLLILRTLDEIRRQGGLIYPQET</sequence>
<dbReference type="Pfam" id="PF01408">
    <property type="entry name" value="GFO_IDH_MocA"/>
    <property type="match status" value="1"/>
</dbReference>
<dbReference type="PANTHER" id="PTHR22604">
    <property type="entry name" value="OXIDOREDUCTASES"/>
    <property type="match status" value="1"/>
</dbReference>
<dbReference type="EMBL" id="LMYN01000010">
    <property type="protein sequence ID" value="KSA03413.1"/>
    <property type="molecule type" value="Genomic_DNA"/>
</dbReference>
<evidence type="ECO:0000313" key="9">
    <source>
        <dbReference type="Proteomes" id="UP000054251"/>
    </source>
</evidence>
<comment type="similarity">
    <text evidence="1">Belongs to the Gfo/Idh/MocA family.</text>
</comment>
<evidence type="ECO:0000259" key="7">
    <source>
        <dbReference type="Pfam" id="PF22725"/>
    </source>
</evidence>
<evidence type="ECO:0000256" key="1">
    <source>
        <dbReference type="ARBA" id="ARBA00010928"/>
    </source>
</evidence>
<dbReference type="OrthoDB" id="2129491at2759"/>
<dbReference type="GO" id="GO:0000166">
    <property type="term" value="F:nucleotide binding"/>
    <property type="evidence" value="ECO:0007669"/>
    <property type="project" value="InterPro"/>
</dbReference>
<evidence type="ECO:0000256" key="2">
    <source>
        <dbReference type="ARBA" id="ARBA00023002"/>
    </source>
</evidence>
<evidence type="ECO:0000256" key="4">
    <source>
        <dbReference type="ARBA" id="ARBA00042988"/>
    </source>
</evidence>
<protein>
    <recommendedName>
        <fullName evidence="3">D-xylose 1-dehydrogenase (NADP(+), D-xylono-1,5-lactone-forming)</fullName>
        <ecNumber evidence="3">1.1.1.179</ecNumber>
    </recommendedName>
    <alternativeName>
        <fullName evidence="4">D-xylose-NADP dehydrogenase</fullName>
    </alternativeName>
</protein>
<dbReference type="PANTHER" id="PTHR22604:SF105">
    <property type="entry name" value="TRANS-1,2-DIHYDROBENZENE-1,2-DIOL DEHYDROGENASE"/>
    <property type="match status" value="1"/>
</dbReference>
<dbReference type="GeneID" id="26837907"/>
<feature type="domain" description="GFO/IDH/MocA-like oxidoreductase" evidence="7">
    <location>
        <begin position="154"/>
        <end position="273"/>
    </location>
</feature>
<gene>
    <name evidence="8" type="ORF">AC631_00898</name>
</gene>
<accession>A0A0V1Q563</accession>
<keyword evidence="9" id="KW-1185">Reference proteome</keyword>
<comment type="caution">
    <text evidence="8">The sequence shown here is derived from an EMBL/GenBank/DDBJ whole genome shotgun (WGS) entry which is preliminary data.</text>
</comment>
<dbReference type="AlphaFoldDB" id="A0A0V1Q563"/>
<organism evidence="8 9">
    <name type="scientific">Debaryomyces fabryi</name>
    <dbReference type="NCBI Taxonomy" id="58627"/>
    <lineage>
        <taxon>Eukaryota</taxon>
        <taxon>Fungi</taxon>
        <taxon>Dikarya</taxon>
        <taxon>Ascomycota</taxon>
        <taxon>Saccharomycotina</taxon>
        <taxon>Pichiomycetes</taxon>
        <taxon>Debaryomycetaceae</taxon>
        <taxon>Debaryomyces</taxon>
    </lineage>
</organism>
<evidence type="ECO:0000256" key="5">
    <source>
        <dbReference type="ARBA" id="ARBA00049233"/>
    </source>
</evidence>
<dbReference type="Gene3D" id="3.30.360.10">
    <property type="entry name" value="Dihydrodipicolinate Reductase, domain 2"/>
    <property type="match status" value="1"/>
</dbReference>
<dbReference type="RefSeq" id="XP_015469515.1">
    <property type="nucleotide sequence ID" value="XM_015609728.1"/>
</dbReference>
<evidence type="ECO:0000313" key="8">
    <source>
        <dbReference type="EMBL" id="KSA03413.1"/>
    </source>
</evidence>
<feature type="domain" description="Gfo/Idh/MocA-like oxidoreductase N-terminal" evidence="6">
    <location>
        <begin position="10"/>
        <end position="137"/>
    </location>
</feature>
<dbReference type="GO" id="GO:0047837">
    <property type="term" value="F:D-xylose 1-dehydrogenase (NADP+) activity"/>
    <property type="evidence" value="ECO:0007669"/>
    <property type="project" value="UniProtKB-EC"/>
</dbReference>
<comment type="catalytic activity">
    <reaction evidence="5">
        <text>D-xylose + NADP(+) = D-xylono-1,5-lactone + NADPH + H(+)</text>
        <dbReference type="Rhea" id="RHEA:22000"/>
        <dbReference type="ChEBI" id="CHEBI:15378"/>
        <dbReference type="ChEBI" id="CHEBI:15867"/>
        <dbReference type="ChEBI" id="CHEBI:53455"/>
        <dbReference type="ChEBI" id="CHEBI:57783"/>
        <dbReference type="ChEBI" id="CHEBI:58349"/>
        <dbReference type="EC" id="1.1.1.179"/>
    </reaction>
</comment>
<dbReference type="InterPro" id="IPR050984">
    <property type="entry name" value="Gfo/Idh/MocA_domain"/>
</dbReference>